<dbReference type="Proteomes" id="UP001347796">
    <property type="component" value="Unassembled WGS sequence"/>
</dbReference>
<sequence length="76" mass="8838">MKLGSEYMKRKIFGWTVALLVPVVYFMPIIEQYWANYRNKDKINTGLSQGSPFIQSRTLPGLQKPRDEAEKEKSTN</sequence>
<comment type="caution">
    <text evidence="3">The sequence shown here is derived from an EMBL/GenBank/DDBJ whole genome shotgun (WGS) entry which is preliminary data.</text>
</comment>
<keyword evidence="2" id="KW-1133">Transmembrane helix</keyword>
<evidence type="ECO:0000256" key="1">
    <source>
        <dbReference type="SAM" id="MobiDB-lite"/>
    </source>
</evidence>
<keyword evidence="4" id="KW-1185">Reference proteome</keyword>
<feature type="transmembrane region" description="Helical" evidence="2">
    <location>
        <begin position="12"/>
        <end position="30"/>
    </location>
</feature>
<evidence type="ECO:0000313" key="3">
    <source>
        <dbReference type="EMBL" id="KAK6166774.1"/>
    </source>
</evidence>
<keyword evidence="2" id="KW-0812">Transmembrane</keyword>
<keyword evidence="2" id="KW-0472">Membrane</keyword>
<name>A0AAN8IYN1_PATCE</name>
<accession>A0AAN8IYN1</accession>
<feature type="region of interest" description="Disordered" evidence="1">
    <location>
        <begin position="46"/>
        <end position="76"/>
    </location>
</feature>
<organism evidence="3 4">
    <name type="scientific">Patella caerulea</name>
    <name type="common">Rayed Mediterranean limpet</name>
    <dbReference type="NCBI Taxonomy" id="87958"/>
    <lineage>
        <taxon>Eukaryota</taxon>
        <taxon>Metazoa</taxon>
        <taxon>Spiralia</taxon>
        <taxon>Lophotrochozoa</taxon>
        <taxon>Mollusca</taxon>
        <taxon>Gastropoda</taxon>
        <taxon>Patellogastropoda</taxon>
        <taxon>Patelloidea</taxon>
        <taxon>Patellidae</taxon>
        <taxon>Patella</taxon>
    </lineage>
</organism>
<dbReference type="EMBL" id="JAZGQO010000021">
    <property type="protein sequence ID" value="KAK6166774.1"/>
    <property type="molecule type" value="Genomic_DNA"/>
</dbReference>
<feature type="compositionally biased region" description="Basic and acidic residues" evidence="1">
    <location>
        <begin position="64"/>
        <end position="76"/>
    </location>
</feature>
<evidence type="ECO:0000313" key="4">
    <source>
        <dbReference type="Proteomes" id="UP001347796"/>
    </source>
</evidence>
<dbReference type="AlphaFoldDB" id="A0AAN8IYN1"/>
<evidence type="ECO:0000256" key="2">
    <source>
        <dbReference type="SAM" id="Phobius"/>
    </source>
</evidence>
<reference evidence="3 4" key="1">
    <citation type="submission" date="2024-01" db="EMBL/GenBank/DDBJ databases">
        <title>The genome of the rayed Mediterranean limpet Patella caerulea (Linnaeus, 1758).</title>
        <authorList>
            <person name="Anh-Thu Weber A."/>
            <person name="Halstead-Nussloch G."/>
        </authorList>
    </citation>
    <scope>NUCLEOTIDE SEQUENCE [LARGE SCALE GENOMIC DNA]</scope>
    <source>
        <strain evidence="3">AATW-2023a</strain>
        <tissue evidence="3">Whole specimen</tissue>
    </source>
</reference>
<proteinExistence type="predicted"/>
<protein>
    <submittedName>
        <fullName evidence="3">Uncharacterized protein</fullName>
    </submittedName>
</protein>
<gene>
    <name evidence="3" type="ORF">SNE40_023396</name>
</gene>
<feature type="compositionally biased region" description="Polar residues" evidence="1">
    <location>
        <begin position="46"/>
        <end position="58"/>
    </location>
</feature>